<sequence>MSIYLSHLDWPSPVCFLSLLRFINIYKYGYLYMVVYINKGEFINANSSFVNTPTGQIEPGFVLSFLFSLRQGLPAVHPRVSAHCSLCHRGSRITVEMGFCHVGQAGLETPGLKVDPPTAWPSKVAGITGISHCGPLGLQCQQHQCQYIFFFCIFSRDGVSPCWPDGLESPDLVIQPVISLQEWLGLQCEPPCPAVSWLLSILCLRLNTSCSMYQYFIPSYA</sequence>
<accession>A0A3B1IHZ8</accession>
<reference evidence="2" key="1">
    <citation type="submission" date="2013-03" db="EMBL/GenBank/DDBJ databases">
        <authorList>
            <person name="Jeffery W."/>
            <person name="Warren W."/>
            <person name="Wilson R.K."/>
        </authorList>
    </citation>
    <scope>NUCLEOTIDE SEQUENCE</scope>
    <source>
        <strain evidence="2">female</strain>
    </source>
</reference>
<evidence type="ECO:0000313" key="1">
    <source>
        <dbReference type="Ensembl" id="ENSAMXP00000029512.1"/>
    </source>
</evidence>
<dbReference type="AlphaFoldDB" id="A0A3B1IHZ8"/>
<reference evidence="2" key="2">
    <citation type="journal article" date="2014" name="Nat. Commun.">
        <title>The cavefish genome reveals candidate genes for eye loss.</title>
        <authorList>
            <person name="McGaugh S.E."/>
            <person name="Gross J.B."/>
            <person name="Aken B."/>
            <person name="Blin M."/>
            <person name="Borowsky R."/>
            <person name="Chalopin D."/>
            <person name="Hinaux H."/>
            <person name="Jeffery W.R."/>
            <person name="Keene A."/>
            <person name="Ma L."/>
            <person name="Minx P."/>
            <person name="Murphy D."/>
            <person name="O'Quin K.E."/>
            <person name="Retaux S."/>
            <person name="Rohner N."/>
            <person name="Searle S.M."/>
            <person name="Stahl B.A."/>
            <person name="Tabin C."/>
            <person name="Volff J.N."/>
            <person name="Yoshizawa M."/>
            <person name="Warren W.C."/>
        </authorList>
    </citation>
    <scope>NUCLEOTIDE SEQUENCE [LARGE SCALE GENOMIC DNA]</scope>
    <source>
        <strain evidence="2">female</strain>
    </source>
</reference>
<proteinExistence type="predicted"/>
<dbReference type="Bgee" id="ENSAMXG00000033314">
    <property type="expression patterns" value="Expressed in embryo"/>
</dbReference>
<name>A0A3B1IHZ8_ASTMX</name>
<reference evidence="1" key="3">
    <citation type="submission" date="2025-08" db="UniProtKB">
        <authorList>
            <consortium name="Ensembl"/>
        </authorList>
    </citation>
    <scope>IDENTIFICATION</scope>
</reference>
<dbReference type="InParanoid" id="A0A3B1IHZ8"/>
<dbReference type="Proteomes" id="UP000018467">
    <property type="component" value="Unassembled WGS sequence"/>
</dbReference>
<reference evidence="1" key="4">
    <citation type="submission" date="2025-09" db="UniProtKB">
        <authorList>
            <consortium name="Ensembl"/>
        </authorList>
    </citation>
    <scope>IDENTIFICATION</scope>
</reference>
<protein>
    <submittedName>
        <fullName evidence="1">Uncharacterized protein</fullName>
    </submittedName>
</protein>
<dbReference type="Ensembl" id="ENSAMXT00000037972.1">
    <property type="protein sequence ID" value="ENSAMXP00000029512.1"/>
    <property type="gene ID" value="ENSAMXG00000033314.1"/>
</dbReference>
<dbReference type="PRINTS" id="PR02045">
    <property type="entry name" value="F138DOMAIN"/>
</dbReference>
<evidence type="ECO:0000313" key="2">
    <source>
        <dbReference type="Proteomes" id="UP000018467"/>
    </source>
</evidence>
<organism evidence="1 2">
    <name type="scientific">Astyanax mexicanus</name>
    <name type="common">Blind cave fish</name>
    <name type="synonym">Astyanax fasciatus mexicanus</name>
    <dbReference type="NCBI Taxonomy" id="7994"/>
    <lineage>
        <taxon>Eukaryota</taxon>
        <taxon>Metazoa</taxon>
        <taxon>Chordata</taxon>
        <taxon>Craniata</taxon>
        <taxon>Vertebrata</taxon>
        <taxon>Euteleostomi</taxon>
        <taxon>Actinopterygii</taxon>
        <taxon>Neopterygii</taxon>
        <taxon>Teleostei</taxon>
        <taxon>Ostariophysi</taxon>
        <taxon>Characiformes</taxon>
        <taxon>Characoidei</taxon>
        <taxon>Acestrorhamphidae</taxon>
        <taxon>Acestrorhamphinae</taxon>
        <taxon>Astyanax</taxon>
    </lineage>
</organism>
<keyword evidence="2" id="KW-1185">Reference proteome</keyword>